<reference evidence="2" key="2">
    <citation type="journal article" date="2023" name="Microbiol Resour">
        <title>Decontamination and Annotation of the Draft Genome Sequence of the Oomycete Lagenidium giganteum ARSEF 373.</title>
        <authorList>
            <person name="Morgan W.R."/>
            <person name="Tartar A."/>
        </authorList>
    </citation>
    <scope>NUCLEOTIDE SEQUENCE</scope>
    <source>
        <strain evidence="2">ARSEF 373</strain>
    </source>
</reference>
<feature type="transmembrane region" description="Helical" evidence="1">
    <location>
        <begin position="433"/>
        <end position="454"/>
    </location>
</feature>
<gene>
    <name evidence="2" type="ORF">N0F65_011070</name>
</gene>
<feature type="transmembrane region" description="Helical" evidence="1">
    <location>
        <begin position="475"/>
        <end position="498"/>
    </location>
</feature>
<feature type="transmembrane region" description="Helical" evidence="1">
    <location>
        <begin position="79"/>
        <end position="97"/>
    </location>
</feature>
<evidence type="ECO:0000256" key="1">
    <source>
        <dbReference type="SAM" id="Phobius"/>
    </source>
</evidence>
<name>A0AAV2ZCQ5_9STRA</name>
<keyword evidence="3" id="KW-1185">Reference proteome</keyword>
<feature type="transmembrane region" description="Helical" evidence="1">
    <location>
        <begin position="373"/>
        <end position="397"/>
    </location>
</feature>
<evidence type="ECO:0008006" key="4">
    <source>
        <dbReference type="Google" id="ProtNLM"/>
    </source>
</evidence>
<feature type="transmembrane region" description="Helical" evidence="1">
    <location>
        <begin position="179"/>
        <end position="210"/>
    </location>
</feature>
<reference evidence="2" key="1">
    <citation type="submission" date="2022-11" db="EMBL/GenBank/DDBJ databases">
        <authorList>
            <person name="Morgan W.R."/>
            <person name="Tartar A."/>
        </authorList>
    </citation>
    <scope>NUCLEOTIDE SEQUENCE</scope>
    <source>
        <strain evidence="2">ARSEF 373</strain>
    </source>
</reference>
<dbReference type="PANTHER" id="PTHR33802:SF2">
    <property type="entry name" value="EF-HAND DOMAIN-CONTAINING PROTEIN"/>
    <property type="match status" value="1"/>
</dbReference>
<feature type="transmembrane region" description="Helical" evidence="1">
    <location>
        <begin position="42"/>
        <end position="67"/>
    </location>
</feature>
<dbReference type="Proteomes" id="UP001146120">
    <property type="component" value="Unassembled WGS sequence"/>
</dbReference>
<feature type="transmembrane region" description="Helical" evidence="1">
    <location>
        <begin position="334"/>
        <end position="353"/>
    </location>
</feature>
<feature type="transmembrane region" description="Helical" evidence="1">
    <location>
        <begin position="147"/>
        <end position="167"/>
    </location>
</feature>
<accession>A0AAV2ZCQ5</accession>
<feature type="transmembrane region" description="Helical" evidence="1">
    <location>
        <begin position="532"/>
        <end position="552"/>
    </location>
</feature>
<evidence type="ECO:0000313" key="3">
    <source>
        <dbReference type="Proteomes" id="UP001146120"/>
    </source>
</evidence>
<proteinExistence type="predicted"/>
<sequence length="658" mass="72703">MAFSLLALVNAGLYAVQLVVNHQFSRDIGPISRRHETLITPAPYAFAIWGVIYLLLTLTVVVDCCYPSVSIFTRSNHPTALRLLFSVTCIANAAWVFCFTNDYINVSTGILAVLWLALGALYLFIVLDRHQRPSFEYCRFFLSELGLTVYLAWTCAATLISIAVTAQDITQSVLPVSTYLSFVTILVALSITAVVYAGDIPFGLVAVWALTGIANKQLQLEEPTQSESLIVRASAAQGASLITAFIVISIVHRCCARHSIHARYQLATESTSAPILNDKGSYVNYGTTPPTRFERSDPHHNNTTQSEEVNVIAMEAEAEGSHPSTTAGPTRPRLCWINAALFALQLILTALGFARDSTFDQRYLVTPITPAAYAFEIWTAIYLATAVMALTDCFYPQYSVFSYASRPDILRWCFAATCVVNTAWVWLFTTNHVHIAALDIIVLWWLLLPIYVFLSWERQLRPFLWRPYLCSELCFRLYFSWISAAVVVSVAISMQVAVDGFLSLATYLSLLGSFLVLAVSAVAYCRDPVIGLVAAWALVGITQQSFAFPSTIETSVAQVQACAALGAGVLISTVAISLIVPAISPSWYDLVLGSVILVTDLPLRQQCALLRANAFQALASSFYLPTTKLRHHRRLRRAVVNVTRARISSWDRLVMHDF</sequence>
<dbReference type="PANTHER" id="PTHR33802">
    <property type="entry name" value="SI:CH211-161H7.5-RELATED"/>
    <property type="match status" value="1"/>
</dbReference>
<protein>
    <recommendedName>
        <fullName evidence="4">Transmembrane protein</fullName>
    </recommendedName>
</protein>
<keyword evidence="1" id="KW-0812">Transmembrane</keyword>
<comment type="caution">
    <text evidence="2">The sequence shown here is derived from an EMBL/GenBank/DDBJ whole genome shotgun (WGS) entry which is preliminary data.</text>
</comment>
<dbReference type="EMBL" id="DAKRPA010000007">
    <property type="protein sequence ID" value="DBA04522.1"/>
    <property type="molecule type" value="Genomic_DNA"/>
</dbReference>
<feature type="transmembrane region" description="Helical" evidence="1">
    <location>
        <begin position="558"/>
        <end position="580"/>
    </location>
</feature>
<organism evidence="2 3">
    <name type="scientific">Lagenidium giganteum</name>
    <dbReference type="NCBI Taxonomy" id="4803"/>
    <lineage>
        <taxon>Eukaryota</taxon>
        <taxon>Sar</taxon>
        <taxon>Stramenopiles</taxon>
        <taxon>Oomycota</taxon>
        <taxon>Peronosporomycetes</taxon>
        <taxon>Pythiales</taxon>
        <taxon>Pythiaceae</taxon>
    </lineage>
</organism>
<feature type="transmembrane region" description="Helical" evidence="1">
    <location>
        <begin position="409"/>
        <end position="427"/>
    </location>
</feature>
<keyword evidence="1" id="KW-1133">Transmembrane helix</keyword>
<keyword evidence="1" id="KW-0472">Membrane</keyword>
<dbReference type="AlphaFoldDB" id="A0AAV2ZCQ5"/>
<feature type="transmembrane region" description="Helical" evidence="1">
    <location>
        <begin position="103"/>
        <end position="127"/>
    </location>
</feature>
<evidence type="ECO:0000313" key="2">
    <source>
        <dbReference type="EMBL" id="DBA04522.1"/>
    </source>
</evidence>
<feature type="transmembrane region" description="Helical" evidence="1">
    <location>
        <begin position="504"/>
        <end position="525"/>
    </location>
</feature>